<dbReference type="KEGG" id="rfs:C1I64_00475"/>
<evidence type="ECO:0000313" key="1">
    <source>
        <dbReference type="EMBL" id="AZZ50680.1"/>
    </source>
</evidence>
<evidence type="ECO:0008006" key="3">
    <source>
        <dbReference type="Google" id="ProtNLM"/>
    </source>
</evidence>
<sequence length="143" mass="14141">MSGSEPIPVAPAVLVPAVAPGGSAPSAAAVLSAEIRALAGVAMLVPARGQVRDVLAHAAGALTPATVDPADGPLGAVSGGTFAEPVLVRVLGDEVSVSAEVCVAAESSAPDIARAVGSAVREWCRREHPGRRARVAIRIASVD</sequence>
<dbReference type="AlphaFoldDB" id="A0A3Q9UU93"/>
<evidence type="ECO:0000313" key="2">
    <source>
        <dbReference type="Proteomes" id="UP000285317"/>
    </source>
</evidence>
<proteinExistence type="predicted"/>
<reference evidence="2" key="1">
    <citation type="submission" date="2018-03" db="EMBL/GenBank/DDBJ databases">
        <title>Bacteriophage NCPPB3778 and a type I-E CRISPR drive the evolution of the US Biological Select Agent, Rathayibacter toxicus.</title>
        <authorList>
            <person name="Davis E.W.II."/>
            <person name="Tabima J.F."/>
            <person name="Weisberg A.J."/>
            <person name="Dantas Lopes L."/>
            <person name="Wiseman M.S."/>
            <person name="Wiseman M.S."/>
            <person name="Pupko T."/>
            <person name="Belcher M.S."/>
            <person name="Sechler A.J."/>
            <person name="Tancos M.A."/>
            <person name="Schroeder B.K."/>
            <person name="Murray T.D."/>
            <person name="Luster D.G."/>
            <person name="Schneider W.L."/>
            <person name="Rogers E."/>
            <person name="Andreote F.D."/>
            <person name="Grunwald N.J."/>
            <person name="Putnam M.L."/>
            <person name="Chang J.H."/>
        </authorList>
    </citation>
    <scope>NUCLEOTIDE SEQUENCE [LARGE SCALE GENOMIC DNA]</scope>
    <source>
        <strain evidence="2">DSM 15932</strain>
    </source>
</reference>
<dbReference type="RefSeq" id="WP_127885880.1">
    <property type="nucleotide sequence ID" value="NZ_CP028137.1"/>
</dbReference>
<dbReference type="EMBL" id="CP028137">
    <property type="protein sequence ID" value="AZZ50680.1"/>
    <property type="molecule type" value="Genomic_DNA"/>
</dbReference>
<protein>
    <recommendedName>
        <fullName evidence="3">Asp23/Gls24 family envelope stress response protein</fullName>
    </recommendedName>
</protein>
<name>A0A3Q9UU93_9MICO</name>
<accession>A0A3Q9UU93</accession>
<dbReference type="Proteomes" id="UP000285317">
    <property type="component" value="Chromosome"/>
</dbReference>
<organism evidence="1 2">
    <name type="scientific">Rathayibacter festucae DSM 15932</name>
    <dbReference type="NCBI Taxonomy" id="1328866"/>
    <lineage>
        <taxon>Bacteria</taxon>
        <taxon>Bacillati</taxon>
        <taxon>Actinomycetota</taxon>
        <taxon>Actinomycetes</taxon>
        <taxon>Micrococcales</taxon>
        <taxon>Microbacteriaceae</taxon>
        <taxon>Rathayibacter</taxon>
    </lineage>
</organism>
<gene>
    <name evidence="1" type="ORF">C1I64_00475</name>
</gene>